<dbReference type="Pfam" id="PF14447">
    <property type="entry name" value="Prok-RING_4"/>
    <property type="match status" value="1"/>
</dbReference>
<accession>A0A1U9ZRB4</accession>
<dbReference type="CDD" id="cd06974">
    <property type="entry name" value="TerD_like"/>
    <property type="match status" value="1"/>
</dbReference>
<dbReference type="RefSeq" id="WP_080036543.1">
    <property type="nucleotide sequence ID" value="NZ_CP017717.1"/>
</dbReference>
<dbReference type="InterPro" id="IPR001841">
    <property type="entry name" value="Znf_RING"/>
</dbReference>
<dbReference type="InterPro" id="IPR013083">
    <property type="entry name" value="Znf_RING/FYVE/PHD"/>
</dbReference>
<evidence type="ECO:0000313" key="3">
    <source>
        <dbReference type="Proteomes" id="UP000190797"/>
    </source>
</evidence>
<dbReference type="PANTHER" id="PTHR32097:SF18">
    <property type="entry name" value="RING-TYPE DOMAIN-CONTAINING PROTEIN"/>
    <property type="match status" value="1"/>
</dbReference>
<reference evidence="3" key="1">
    <citation type="journal article" date="2017" name="Med. Chem. Commun.">
        <title>Nonomuraea sp. ATCC 55076 harbours the largest actinomycete chromosome to date and the kistamicin biosynthetic gene cluster.</title>
        <authorList>
            <person name="Nazari B."/>
            <person name="Forneris C.C."/>
            <person name="Gibson M.I."/>
            <person name="Moon K."/>
            <person name="Schramma K.R."/>
            <person name="Seyedsayamdost M.R."/>
        </authorList>
    </citation>
    <scope>NUCLEOTIDE SEQUENCE [LARGE SCALE GENOMIC DNA]</scope>
    <source>
        <strain evidence="3">ATCC 55076</strain>
    </source>
</reference>
<sequence length="862" mass="93615">MDGPATILLRRRKLVAPALLAGERGRPLPVGKLPRRADLRPADVPGGVAALEAELLQLGHLMSGELYRALTGLDLEGLTRAGRRLLHCLRAEVGANDSHVPLFRRFPQSVPADTGDFYVRRVFSLLLQQPERPCVLCGQVGVVHAVSPCAHLVCHACWDGSDFSACPICHRRLSPGDPFLRPSERRAGAERPAVTTTALLRLCADPAAACRELAVGMLERRTPMAGHERAELASLLDWYWPESVSWLPDDIPVKETMASVVALGLRKGSGELLERYAGTATDVLRVLYVLSGADPGLRTPPARRVSPSRAVRRAVLGRLEAMPYLVEDLLRHGGRWKRMAESLHPHEQHARFPRAALGFAALRGTRLDAGTPFGRTLLDHAAREPGLEVRPDAPGRLGPAAEPGRELRVRPVTFASRLETALAEERYDDAWRLLAARPGELLRRLSHLLRRAPDAFRPEVLARAAAEVAPGVLLAALGQVRTEPGGARLFLPRGGTTRFWTAPDERPAPPDEVVLETEHVLTAELLRRAGELPPLRRALLDEGLADLLAPTSERTASAALVRLARGSVQPIPRHDRIRFFLHWAQPQDTRVDLDLSVAAFDAGWGFVGMCDYTRLRLGKGLTHSGDLTSAPEPLGASEFIDVDVRAQPGRYLVPVVFSYNDVPFDELVRGYAGFMERPSGVFDPLAVRQRFDLSGAAKILVPLVIDLWTRTMRWADLNLSAAGYGHNVAGSADELGALGAALEGAFRDRVTLWEVGCWHAAARAAEVVVRRRDGALVRYERAPGEDTAAFAARLVARAPASGWQGGPEGVDLAVLVSGDVELTAGSEAYALHPYGLGEARLLDAADLLTGLAPVRNSRKAVV</sequence>
<gene>
    <name evidence="2" type="ORF">BKM31_02230</name>
</gene>
<dbReference type="PANTHER" id="PTHR32097">
    <property type="entry name" value="CAMP-BINDING PROTEIN 1-RELATED"/>
    <property type="match status" value="1"/>
</dbReference>
<proteinExistence type="predicted"/>
<dbReference type="STRING" id="1909395.BKM31_02230"/>
<feature type="domain" description="RING-type" evidence="1">
    <location>
        <begin position="134"/>
        <end position="170"/>
    </location>
</feature>
<dbReference type="NCBIfam" id="NF041916">
    <property type="entry name" value="RING_SCO0854"/>
    <property type="match status" value="1"/>
</dbReference>
<evidence type="ECO:0000313" key="2">
    <source>
        <dbReference type="EMBL" id="AQZ60487.1"/>
    </source>
</evidence>
<dbReference type="Proteomes" id="UP000190797">
    <property type="component" value="Chromosome"/>
</dbReference>
<dbReference type="SUPFAM" id="SSF57850">
    <property type="entry name" value="RING/U-box"/>
    <property type="match status" value="1"/>
</dbReference>
<dbReference type="PROSITE" id="PS50089">
    <property type="entry name" value="ZF_RING_2"/>
    <property type="match status" value="1"/>
</dbReference>
<protein>
    <recommendedName>
        <fullName evidence="1">RING-type domain-containing protein</fullName>
    </recommendedName>
</protein>
<dbReference type="CDD" id="cd16528">
    <property type="entry name" value="RING-HC_prokRING"/>
    <property type="match status" value="1"/>
</dbReference>
<dbReference type="Gene3D" id="3.30.40.10">
    <property type="entry name" value="Zinc/RING finger domain, C3HC4 (zinc finger)"/>
    <property type="match status" value="1"/>
</dbReference>
<evidence type="ECO:0000259" key="1">
    <source>
        <dbReference type="PROSITE" id="PS50089"/>
    </source>
</evidence>
<dbReference type="KEGG" id="noa:BKM31_02230"/>
<name>A0A1U9ZRB4_9ACTN</name>
<dbReference type="OrthoDB" id="415622at2"/>
<dbReference type="EMBL" id="CP017717">
    <property type="protein sequence ID" value="AQZ60487.1"/>
    <property type="molecule type" value="Genomic_DNA"/>
</dbReference>
<dbReference type="InterPro" id="IPR003325">
    <property type="entry name" value="TerD"/>
</dbReference>
<organism evidence="2 3">
    <name type="scientific">[Actinomadura] parvosata subsp. kistnae</name>
    <dbReference type="NCBI Taxonomy" id="1909395"/>
    <lineage>
        <taxon>Bacteria</taxon>
        <taxon>Bacillati</taxon>
        <taxon>Actinomycetota</taxon>
        <taxon>Actinomycetes</taxon>
        <taxon>Streptosporangiales</taxon>
        <taxon>Streptosporangiaceae</taxon>
        <taxon>Nonomuraea</taxon>
    </lineage>
</organism>
<dbReference type="InterPro" id="IPR051324">
    <property type="entry name" value="Stress/Tellurium_Resist"/>
</dbReference>
<keyword evidence="3" id="KW-1185">Reference proteome</keyword>
<dbReference type="AlphaFoldDB" id="A0A1U9ZRB4"/>